<sequence>MDSTRRTVSTRRTTWQELAPHVRTDVEKILGGEVVLAESQAHGYSPGSADRVRTSAGARAFVKAVSRTRSVDAYDIHRRELDVLRRLPDAAPAPRLLGAHESDEWVALVIEDVEGRHPGLPTERRELIALLGALLEQPVVRDPSGASPFPEATAELASLFDGWTRLRADGELSALPAWAAGHLDELEALAAGAARAAHGDRLVHLDLRCDNVLVDTSARVWVVDWPWAGTGARWIDGVTLLLDARVNGSTVDVDRIAATHPLFRVATREHVDAFLAGLAGYFFDAARHPAPLTMPTLRAFQRRQGVVAIEWLEQRRA</sequence>
<organism evidence="3 4">
    <name type="scientific">Oerskovia turbata</name>
    <dbReference type="NCBI Taxonomy" id="1713"/>
    <lineage>
        <taxon>Bacteria</taxon>
        <taxon>Bacillati</taxon>
        <taxon>Actinomycetota</taxon>
        <taxon>Actinomycetes</taxon>
        <taxon>Micrococcales</taxon>
        <taxon>Cellulomonadaceae</taxon>
        <taxon>Oerskovia</taxon>
    </lineage>
</organism>
<dbReference type="EMBL" id="SDJR01000001">
    <property type="protein sequence ID" value="RXR28006.1"/>
    <property type="molecule type" value="Genomic_DNA"/>
</dbReference>
<name>A0A4Q1L1A4_9CELL</name>
<evidence type="ECO:0000313" key="5">
    <source>
        <dbReference type="Proteomes" id="UP000290517"/>
    </source>
</evidence>
<reference evidence="4 5" key="1">
    <citation type="submission" date="2019-01" db="EMBL/GenBank/DDBJ databases">
        <title>Oerskovia turbata Genome sequencing and assembly.</title>
        <authorList>
            <person name="Dou T."/>
        </authorList>
    </citation>
    <scope>NUCLEOTIDE SEQUENCE [LARGE SCALE GENOMIC DNA]</scope>
    <source>
        <strain evidence="3 4">JCM12123</strain>
        <strain evidence="2 5">JCM3160</strain>
    </source>
</reference>
<dbReference type="Pfam" id="PF01636">
    <property type="entry name" value="APH"/>
    <property type="match status" value="1"/>
</dbReference>
<evidence type="ECO:0000313" key="4">
    <source>
        <dbReference type="Proteomes" id="UP000289805"/>
    </source>
</evidence>
<keyword evidence="5" id="KW-1185">Reference proteome</keyword>
<keyword evidence="3" id="KW-0808">Transferase</keyword>
<dbReference type="STRING" id="1713.GCA_000718325_01356"/>
<dbReference type="RefSeq" id="WP_030150897.1">
    <property type="nucleotide sequence ID" value="NZ_JOFV01000005.1"/>
</dbReference>
<dbReference type="SUPFAM" id="SSF56112">
    <property type="entry name" value="Protein kinase-like (PK-like)"/>
    <property type="match status" value="1"/>
</dbReference>
<dbReference type="InterPro" id="IPR011009">
    <property type="entry name" value="Kinase-like_dom_sf"/>
</dbReference>
<dbReference type="InterPro" id="IPR002575">
    <property type="entry name" value="Aminoglycoside_PTrfase"/>
</dbReference>
<protein>
    <submittedName>
        <fullName evidence="3">Aminoglycoside phosphotransferase family protein</fullName>
    </submittedName>
</protein>
<dbReference type="Proteomes" id="UP000290517">
    <property type="component" value="Unassembled WGS sequence"/>
</dbReference>
<dbReference type="EMBL" id="SDJQ01000006">
    <property type="protein sequence ID" value="RXR35985.1"/>
    <property type="molecule type" value="Genomic_DNA"/>
</dbReference>
<dbReference type="AlphaFoldDB" id="A0A4Q1L1A4"/>
<dbReference type="GO" id="GO:0016740">
    <property type="term" value="F:transferase activity"/>
    <property type="evidence" value="ECO:0007669"/>
    <property type="project" value="UniProtKB-KW"/>
</dbReference>
<evidence type="ECO:0000259" key="1">
    <source>
        <dbReference type="Pfam" id="PF01636"/>
    </source>
</evidence>
<feature type="domain" description="Aminoglycoside phosphotransferase" evidence="1">
    <location>
        <begin position="52"/>
        <end position="258"/>
    </location>
</feature>
<accession>A0A4Q1L1A4</accession>
<proteinExistence type="predicted"/>
<gene>
    <name evidence="2" type="ORF">EQW73_01520</name>
    <name evidence="3" type="ORF">EQW78_04235</name>
</gene>
<dbReference type="Proteomes" id="UP000289805">
    <property type="component" value="Unassembled WGS sequence"/>
</dbReference>
<dbReference type="Gene3D" id="3.90.1200.10">
    <property type="match status" value="1"/>
</dbReference>
<evidence type="ECO:0000313" key="3">
    <source>
        <dbReference type="EMBL" id="RXR35985.1"/>
    </source>
</evidence>
<evidence type="ECO:0000313" key="2">
    <source>
        <dbReference type="EMBL" id="RXR28006.1"/>
    </source>
</evidence>
<dbReference type="OrthoDB" id="2570531at2"/>
<comment type="caution">
    <text evidence="3">The sequence shown here is derived from an EMBL/GenBank/DDBJ whole genome shotgun (WGS) entry which is preliminary data.</text>
</comment>